<dbReference type="AlphaFoldDB" id="A0A0F9NIX1"/>
<proteinExistence type="predicted"/>
<organism evidence="1">
    <name type="scientific">marine sediment metagenome</name>
    <dbReference type="NCBI Taxonomy" id="412755"/>
    <lineage>
        <taxon>unclassified sequences</taxon>
        <taxon>metagenomes</taxon>
        <taxon>ecological metagenomes</taxon>
    </lineage>
</organism>
<protein>
    <submittedName>
        <fullName evidence="1">Uncharacterized protein</fullName>
    </submittedName>
</protein>
<accession>A0A0F9NIX1</accession>
<reference evidence="1" key="1">
    <citation type="journal article" date="2015" name="Nature">
        <title>Complex archaea that bridge the gap between prokaryotes and eukaryotes.</title>
        <authorList>
            <person name="Spang A."/>
            <person name="Saw J.H."/>
            <person name="Jorgensen S.L."/>
            <person name="Zaremba-Niedzwiedzka K."/>
            <person name="Martijn J."/>
            <person name="Lind A.E."/>
            <person name="van Eijk R."/>
            <person name="Schleper C."/>
            <person name="Guy L."/>
            <person name="Ettema T.J."/>
        </authorList>
    </citation>
    <scope>NUCLEOTIDE SEQUENCE</scope>
</reference>
<gene>
    <name evidence="1" type="ORF">LCGC14_0962010</name>
</gene>
<dbReference type="EMBL" id="LAZR01003486">
    <property type="protein sequence ID" value="KKN17819.1"/>
    <property type="molecule type" value="Genomic_DNA"/>
</dbReference>
<sequence>MTVHLTCTQRQYEALIDDSVKGRSRHAVVNRRALQALLTDHVRLRNAAERAVDVVEPKK</sequence>
<comment type="caution">
    <text evidence="1">The sequence shown here is derived from an EMBL/GenBank/DDBJ whole genome shotgun (WGS) entry which is preliminary data.</text>
</comment>
<evidence type="ECO:0000313" key="1">
    <source>
        <dbReference type="EMBL" id="KKN17819.1"/>
    </source>
</evidence>
<name>A0A0F9NIX1_9ZZZZ</name>